<dbReference type="EnsemblMetazoa" id="PPA33722.1">
    <property type="protein sequence ID" value="PPA33722.1"/>
    <property type="gene ID" value="WBGene00272091"/>
</dbReference>
<gene>
    <name evidence="1" type="primary">WBGene00272091</name>
</gene>
<accession>A0A8R1YU58</accession>
<keyword evidence="2" id="KW-1185">Reference proteome</keyword>
<reference evidence="2" key="1">
    <citation type="journal article" date="2008" name="Nat. Genet.">
        <title>The Pristionchus pacificus genome provides a unique perspective on nematode lifestyle and parasitism.</title>
        <authorList>
            <person name="Dieterich C."/>
            <person name="Clifton S.W."/>
            <person name="Schuster L.N."/>
            <person name="Chinwalla A."/>
            <person name="Delehaunty K."/>
            <person name="Dinkelacker I."/>
            <person name="Fulton L."/>
            <person name="Fulton R."/>
            <person name="Godfrey J."/>
            <person name="Minx P."/>
            <person name="Mitreva M."/>
            <person name="Roeseler W."/>
            <person name="Tian H."/>
            <person name="Witte H."/>
            <person name="Yang S.P."/>
            <person name="Wilson R.K."/>
            <person name="Sommer R.J."/>
        </authorList>
    </citation>
    <scope>NUCLEOTIDE SEQUENCE [LARGE SCALE GENOMIC DNA]</scope>
    <source>
        <strain evidence="2">PS312</strain>
    </source>
</reference>
<evidence type="ECO:0000313" key="2">
    <source>
        <dbReference type="Proteomes" id="UP000005239"/>
    </source>
</evidence>
<sequence length="66" mass="7337">MSPDSANIVEVEKGISGKDVAPPKPGILQRFRLPFVILILILIAAYTTFLIVQSYLTWSKSMDQKS</sequence>
<reference evidence="1" key="2">
    <citation type="submission" date="2022-06" db="UniProtKB">
        <authorList>
            <consortium name="EnsemblMetazoa"/>
        </authorList>
    </citation>
    <scope>IDENTIFICATION</scope>
    <source>
        <strain evidence="1">PS312</strain>
    </source>
</reference>
<proteinExistence type="predicted"/>
<protein>
    <submittedName>
        <fullName evidence="1">Uncharacterized protein</fullName>
    </submittedName>
</protein>
<dbReference type="AlphaFoldDB" id="A0A454XTV4"/>
<organism evidence="1 2">
    <name type="scientific">Pristionchus pacificus</name>
    <name type="common">Parasitic nematode worm</name>
    <dbReference type="NCBI Taxonomy" id="54126"/>
    <lineage>
        <taxon>Eukaryota</taxon>
        <taxon>Metazoa</taxon>
        <taxon>Ecdysozoa</taxon>
        <taxon>Nematoda</taxon>
        <taxon>Chromadorea</taxon>
        <taxon>Rhabditida</taxon>
        <taxon>Rhabditina</taxon>
        <taxon>Diplogasteromorpha</taxon>
        <taxon>Diplogasteroidea</taxon>
        <taxon>Neodiplogasteridae</taxon>
        <taxon>Pristionchus</taxon>
    </lineage>
</organism>
<dbReference type="Proteomes" id="UP000005239">
    <property type="component" value="Unassembled WGS sequence"/>
</dbReference>
<accession>A0A454XTV4</accession>
<evidence type="ECO:0000313" key="1">
    <source>
        <dbReference type="EnsemblMetazoa" id="PPA33722.1"/>
    </source>
</evidence>
<name>A0A454XTV4_PRIPA</name>